<feature type="compositionally biased region" description="Basic and acidic residues" evidence="1">
    <location>
        <begin position="328"/>
        <end position="343"/>
    </location>
</feature>
<dbReference type="AlphaFoldDB" id="A0A448ZDU9"/>
<evidence type="ECO:0000313" key="3">
    <source>
        <dbReference type="Proteomes" id="UP000291116"/>
    </source>
</evidence>
<keyword evidence="3" id="KW-1185">Reference proteome</keyword>
<protein>
    <submittedName>
        <fullName evidence="2">Uncharacterized protein</fullName>
    </submittedName>
</protein>
<proteinExistence type="predicted"/>
<sequence length="414" mass="47155">MVGLNASNTNTNISRRRRSSNQRLSMSFSGIEQEGTRGSNQNNISNNNGNARTNTASSPSYHAHQYRRARRISVGTRGKPRTQRQQQLSPLITSNSVNSGLSSYTEMTYYSDTEIISSDDDDVSISDCSSSFHFSDNVVLNGLDNNCNNCYNNTKGKYEEANRASFPLLTNHSQRTQQSFFSLKDLVSMGTVSSLSDNETPDDDSDGGDTKDTNTDGEEEEKQYFNNDDTERRIEITFASSNISMDQRPQEQRQLRIITGRRFINEDTILSDGEEDLCELTEEVMGNNDEEELTIKESETEMEERFDDDLEEEEEYRVLLNDVDDETGTRKRDVRGSKHRNDEYSIESVDDETVEEEEIIEIEEVILDDNEQSEEEIEEVIINNNEHGEEVFICHNGEAGKEAIEEVALEQYEL</sequence>
<organism evidence="2 3">
    <name type="scientific">Pseudo-nitzschia multistriata</name>
    <dbReference type="NCBI Taxonomy" id="183589"/>
    <lineage>
        <taxon>Eukaryota</taxon>
        <taxon>Sar</taxon>
        <taxon>Stramenopiles</taxon>
        <taxon>Ochrophyta</taxon>
        <taxon>Bacillariophyta</taxon>
        <taxon>Bacillariophyceae</taxon>
        <taxon>Bacillariophycidae</taxon>
        <taxon>Bacillariales</taxon>
        <taxon>Bacillariaceae</taxon>
        <taxon>Pseudo-nitzschia</taxon>
    </lineage>
</organism>
<feature type="region of interest" description="Disordered" evidence="1">
    <location>
        <begin position="1"/>
        <end position="95"/>
    </location>
</feature>
<feature type="region of interest" description="Disordered" evidence="1">
    <location>
        <begin position="192"/>
        <end position="230"/>
    </location>
</feature>
<evidence type="ECO:0000313" key="2">
    <source>
        <dbReference type="EMBL" id="VEU40223.1"/>
    </source>
</evidence>
<name>A0A448ZDU9_9STRA</name>
<feature type="region of interest" description="Disordered" evidence="1">
    <location>
        <begin position="328"/>
        <end position="354"/>
    </location>
</feature>
<dbReference type="Proteomes" id="UP000291116">
    <property type="component" value="Unassembled WGS sequence"/>
</dbReference>
<accession>A0A448ZDU9</accession>
<feature type="compositionally biased region" description="Acidic residues" evidence="1">
    <location>
        <begin position="344"/>
        <end position="354"/>
    </location>
</feature>
<feature type="compositionally biased region" description="Low complexity" evidence="1">
    <location>
        <begin position="1"/>
        <end position="13"/>
    </location>
</feature>
<evidence type="ECO:0000256" key="1">
    <source>
        <dbReference type="SAM" id="MobiDB-lite"/>
    </source>
</evidence>
<dbReference type="EMBL" id="CAACVS010000267">
    <property type="protein sequence ID" value="VEU40223.1"/>
    <property type="molecule type" value="Genomic_DNA"/>
</dbReference>
<feature type="compositionally biased region" description="Low complexity" evidence="1">
    <location>
        <begin position="37"/>
        <end position="58"/>
    </location>
</feature>
<feature type="compositionally biased region" description="Polar residues" evidence="1">
    <location>
        <begin position="83"/>
        <end position="95"/>
    </location>
</feature>
<reference evidence="2 3" key="1">
    <citation type="submission" date="2019-01" db="EMBL/GenBank/DDBJ databases">
        <authorList>
            <person name="Ferrante I. M."/>
        </authorList>
    </citation>
    <scope>NUCLEOTIDE SEQUENCE [LARGE SCALE GENOMIC DNA]</scope>
    <source>
        <strain evidence="2 3">B856</strain>
    </source>
</reference>
<gene>
    <name evidence="2" type="ORF">PSNMU_V1.4_AUG-EV-PASAV3_0071000</name>
</gene>